<dbReference type="SUPFAM" id="SSF53850">
    <property type="entry name" value="Periplasmic binding protein-like II"/>
    <property type="match status" value="1"/>
</dbReference>
<evidence type="ECO:0000256" key="1">
    <source>
        <dbReference type="ARBA" id="ARBA00009437"/>
    </source>
</evidence>
<keyword evidence="2" id="KW-0805">Transcription regulation</keyword>
<keyword evidence="4" id="KW-0804">Transcription</keyword>
<evidence type="ECO:0000256" key="2">
    <source>
        <dbReference type="ARBA" id="ARBA00023015"/>
    </source>
</evidence>
<protein>
    <submittedName>
        <fullName evidence="6">LysR family transcriptional regulator</fullName>
    </submittedName>
</protein>
<dbReference type="Pfam" id="PF03466">
    <property type="entry name" value="LysR_substrate"/>
    <property type="match status" value="1"/>
</dbReference>
<dbReference type="Proteomes" id="UP001425155">
    <property type="component" value="Unassembled WGS sequence"/>
</dbReference>
<gene>
    <name evidence="6" type="ORF">WJX64_00670</name>
</gene>
<dbReference type="Pfam" id="PF00126">
    <property type="entry name" value="HTH_1"/>
    <property type="match status" value="1"/>
</dbReference>
<comment type="similarity">
    <text evidence="1">Belongs to the LysR transcriptional regulatory family.</text>
</comment>
<keyword evidence="7" id="KW-1185">Reference proteome</keyword>
<dbReference type="InterPro" id="IPR000847">
    <property type="entry name" value="LysR_HTH_N"/>
</dbReference>
<comment type="caution">
    <text evidence="6">The sequence shown here is derived from an EMBL/GenBank/DDBJ whole genome shotgun (WGS) entry which is preliminary data.</text>
</comment>
<dbReference type="PRINTS" id="PR00039">
    <property type="entry name" value="HTHLYSR"/>
</dbReference>
<evidence type="ECO:0000256" key="4">
    <source>
        <dbReference type="ARBA" id="ARBA00023163"/>
    </source>
</evidence>
<organism evidence="6 7">
    <name type="scientific">Leifsonia stereocauli</name>
    <dbReference type="NCBI Taxonomy" id="3134136"/>
    <lineage>
        <taxon>Bacteria</taxon>
        <taxon>Bacillati</taxon>
        <taxon>Actinomycetota</taxon>
        <taxon>Actinomycetes</taxon>
        <taxon>Micrococcales</taxon>
        <taxon>Microbacteriaceae</taxon>
        <taxon>Leifsonia</taxon>
    </lineage>
</organism>
<evidence type="ECO:0000313" key="6">
    <source>
        <dbReference type="EMBL" id="MEN1945051.1"/>
    </source>
</evidence>
<dbReference type="InterPro" id="IPR005119">
    <property type="entry name" value="LysR_subst-bd"/>
</dbReference>
<dbReference type="Gene3D" id="1.10.10.10">
    <property type="entry name" value="Winged helix-like DNA-binding domain superfamily/Winged helix DNA-binding domain"/>
    <property type="match status" value="1"/>
</dbReference>
<evidence type="ECO:0000256" key="3">
    <source>
        <dbReference type="ARBA" id="ARBA00023125"/>
    </source>
</evidence>
<reference evidence="6 7" key="1">
    <citation type="submission" date="2024-03" db="EMBL/GenBank/DDBJ databases">
        <title>YIM 134122 draft genome.</title>
        <authorList>
            <person name="Zuo S."/>
            <person name="Xiong L."/>
        </authorList>
    </citation>
    <scope>NUCLEOTIDE SEQUENCE [LARGE SCALE GENOMIC DNA]</scope>
    <source>
        <strain evidence="6 7">YIM 134122</strain>
    </source>
</reference>
<dbReference type="PROSITE" id="PS50931">
    <property type="entry name" value="HTH_LYSR"/>
    <property type="match status" value="1"/>
</dbReference>
<dbReference type="EMBL" id="JBCLVG010000001">
    <property type="protein sequence ID" value="MEN1945051.1"/>
    <property type="molecule type" value="Genomic_DNA"/>
</dbReference>
<feature type="domain" description="HTH lysR-type" evidence="5">
    <location>
        <begin position="6"/>
        <end position="63"/>
    </location>
</feature>
<dbReference type="Gene3D" id="3.40.190.10">
    <property type="entry name" value="Periplasmic binding protein-like II"/>
    <property type="match status" value="2"/>
</dbReference>
<sequence length="303" mass="33730">MELANVDLNLLVPLQVLLEEKSVSRAAERMHMSQPALSQSLSRLRRHFNDDLLVRSGNSYVLSPLAVHLSSEIQAASASVTRVFGSQSDFDPASSQREFRIICSDYAASVFGAALSRRIAKYAPSVQLVFEQMEDSVVDNAPESLRDVDGLIVPHGYIKGTAHQELFLDRWVCIADASRHEGATLSEEALGRLPWVVTFNGRTAITLAIRELHTIGIYPHIQVVSRNFLTLADLVVDTNRIAFAPEALARRLAETRPVVVLDPPIEVPDLRNAFWWNAAFDDDPGHVWLRAQMNQVSVPGMRR</sequence>
<dbReference type="InterPro" id="IPR036388">
    <property type="entry name" value="WH-like_DNA-bd_sf"/>
</dbReference>
<name>A0ABU9VZA6_9MICO</name>
<accession>A0ABU9VZA6</accession>
<dbReference type="InterPro" id="IPR050389">
    <property type="entry name" value="LysR-type_TF"/>
</dbReference>
<evidence type="ECO:0000259" key="5">
    <source>
        <dbReference type="PROSITE" id="PS50931"/>
    </source>
</evidence>
<proteinExistence type="inferred from homology"/>
<dbReference type="InterPro" id="IPR036390">
    <property type="entry name" value="WH_DNA-bd_sf"/>
</dbReference>
<dbReference type="SUPFAM" id="SSF46785">
    <property type="entry name" value="Winged helix' DNA-binding domain"/>
    <property type="match status" value="1"/>
</dbReference>
<dbReference type="InterPro" id="IPR037402">
    <property type="entry name" value="YidZ_PBP2"/>
</dbReference>
<dbReference type="CDD" id="cd08417">
    <property type="entry name" value="PBP2_Nitroaromatics_like"/>
    <property type="match status" value="1"/>
</dbReference>
<keyword evidence="3" id="KW-0238">DNA-binding</keyword>
<dbReference type="RefSeq" id="WP_342110807.1">
    <property type="nucleotide sequence ID" value="NZ_JBCAUN010000001.1"/>
</dbReference>
<dbReference type="PANTHER" id="PTHR30118:SF15">
    <property type="entry name" value="TRANSCRIPTIONAL REGULATORY PROTEIN"/>
    <property type="match status" value="1"/>
</dbReference>
<evidence type="ECO:0000313" key="7">
    <source>
        <dbReference type="Proteomes" id="UP001425155"/>
    </source>
</evidence>
<dbReference type="PANTHER" id="PTHR30118">
    <property type="entry name" value="HTH-TYPE TRANSCRIPTIONAL REGULATOR LEUO-RELATED"/>
    <property type="match status" value="1"/>
</dbReference>